<feature type="transmembrane region" description="Helical" evidence="1">
    <location>
        <begin position="435"/>
        <end position="453"/>
    </location>
</feature>
<accession>A0A510Y3F2</accession>
<feature type="transmembrane region" description="Helical" evidence="1">
    <location>
        <begin position="206"/>
        <end position="226"/>
    </location>
</feature>
<keyword evidence="3" id="KW-1185">Reference proteome</keyword>
<dbReference type="Proteomes" id="UP000321051">
    <property type="component" value="Unassembled WGS sequence"/>
</dbReference>
<dbReference type="RefSeq" id="WP_094908065.1">
    <property type="nucleotide sequence ID" value="NZ_BJUN01000003.1"/>
</dbReference>
<protein>
    <submittedName>
        <fullName evidence="2">Uncharacterized protein</fullName>
    </submittedName>
</protein>
<feature type="transmembrane region" description="Helical" evidence="1">
    <location>
        <begin position="168"/>
        <end position="186"/>
    </location>
</feature>
<dbReference type="EMBL" id="BJUN01000003">
    <property type="protein sequence ID" value="GEK57834.1"/>
    <property type="molecule type" value="Genomic_DNA"/>
</dbReference>
<sequence length="457" mass="50129">MNHQACIRTTLGAAAFVAVFCYFLEVLLHVPYIEYAYSFIAGVLLVASLPVMPALNRRIVYVLLAVGIALFWIYGVSWHIVWTSFGENLSLLALFLTVPLIGTYMSEAGHLHAFQQYLERRNEKKAVPPHQLGYGVTASIGAILNLGSMPLVYGIAKESFPSFEQKRMALTVLRGFGSCMLWSPYFVNMALILSIYDLSWSEVGPYGIIMAAVLTTLVIVFFRASAFADDTWTSPEKNKEARPPMTSMRTFLLFLGILLGASFLLEMLLPYNMLTIVSILALLYPWTWALALKQATSFAQSTWKHVSGSFERLYNEIGIFVTAGFFSVALRSSDAGAWLSEAVSFLSQGYMILLIAWVVAIVMGLSTLGIHPVIIVTGLGGALSPEVFGVEASFMAVLLLMSWMLGVQVSPFTGAILMSSHLMGTTTIQVIRKNAAFILSAAVVLSLVLFILGETIM</sequence>
<feature type="transmembrane region" description="Helical" evidence="1">
    <location>
        <begin position="247"/>
        <end position="265"/>
    </location>
</feature>
<feature type="transmembrane region" description="Helical" evidence="1">
    <location>
        <begin position="271"/>
        <end position="292"/>
    </location>
</feature>
<evidence type="ECO:0000256" key="1">
    <source>
        <dbReference type="SAM" id="Phobius"/>
    </source>
</evidence>
<reference evidence="2 3" key="1">
    <citation type="submission" date="2019-07" db="EMBL/GenBank/DDBJ databases">
        <title>Whole genome shotgun sequence of Marinococcus halophilus NBRC 102359.</title>
        <authorList>
            <person name="Hosoyama A."/>
            <person name="Uohara A."/>
            <person name="Ohji S."/>
            <person name="Ichikawa N."/>
        </authorList>
    </citation>
    <scope>NUCLEOTIDE SEQUENCE [LARGE SCALE GENOMIC DNA]</scope>
    <source>
        <strain evidence="2 3">NBRC 102359</strain>
    </source>
</reference>
<evidence type="ECO:0000313" key="2">
    <source>
        <dbReference type="EMBL" id="GEK57834.1"/>
    </source>
</evidence>
<gene>
    <name evidence="2" type="ORF">MHA01_07390</name>
</gene>
<proteinExistence type="predicted"/>
<organism evidence="2 3">
    <name type="scientific">Marinococcus halophilus</name>
    <dbReference type="NCBI Taxonomy" id="1371"/>
    <lineage>
        <taxon>Bacteria</taxon>
        <taxon>Bacillati</taxon>
        <taxon>Bacillota</taxon>
        <taxon>Bacilli</taxon>
        <taxon>Bacillales</taxon>
        <taxon>Bacillaceae</taxon>
        <taxon>Marinococcus</taxon>
    </lineage>
</organism>
<feature type="transmembrane region" description="Helical" evidence="1">
    <location>
        <begin position="12"/>
        <end position="29"/>
    </location>
</feature>
<comment type="caution">
    <text evidence="2">The sequence shown here is derived from an EMBL/GenBank/DDBJ whole genome shotgun (WGS) entry which is preliminary data.</text>
</comment>
<dbReference type="OrthoDB" id="3171527at2"/>
<feature type="transmembrane region" description="Helical" evidence="1">
    <location>
        <begin position="59"/>
        <end position="81"/>
    </location>
</feature>
<feature type="transmembrane region" description="Helical" evidence="1">
    <location>
        <begin position="350"/>
        <end position="375"/>
    </location>
</feature>
<dbReference type="STRING" id="1371.GCA_900166605_02838"/>
<keyword evidence="1" id="KW-1133">Transmembrane helix</keyword>
<name>A0A510Y3F2_MARHA</name>
<feature type="transmembrane region" description="Helical" evidence="1">
    <location>
        <begin position="35"/>
        <end position="52"/>
    </location>
</feature>
<evidence type="ECO:0000313" key="3">
    <source>
        <dbReference type="Proteomes" id="UP000321051"/>
    </source>
</evidence>
<keyword evidence="1" id="KW-0812">Transmembrane</keyword>
<dbReference type="AlphaFoldDB" id="A0A510Y3F2"/>
<keyword evidence="1" id="KW-0472">Membrane</keyword>